<sequence>MVAAPLGGADSRLVPAHSPTTTTIMTTPLLPGGAGQWLRRSARALAVGAGLACLSPTTGQAQCNQIVWQDEFNVAGDLSKWRVYEGDGCAEGNCNFGNAELQAYRAANAVVAGGNLTITTRYEPATVGGRNYAYTSAKLFSKTAAGALQTFKYGRIEASIKLPSGQGVWPAFWMLPDPGSWPSTGEIDIMEAKHKNPTSVAGTIHYDDGGWHFTGREATGTIDLSAGFHTYAVEWSPNQIKWFIDNTLYHTASPKTTSGGSWPFNDGNFYLMLNAAVGGPGTGFTGYSNPTPTDFPTTMQVDFVRVYKGSYNYAVLGDETVYQNDTNKTYRLDAVTGATYSWSVPAGATITAGQGTNAIQVSWGSSAGGSVAVTTAVSGCPTGSYSLPVTVSPALQLEKVYEDFEANRFITYASATGVLTQALTNPVSGGQNTSAKVARYVRNSSEQYDVISMRNLTVGNANDFVAGRKKIYLDVYSTAPVGSKVTLQLENSTVTTATNFPLGRHSAYRAYTSRQNAWETLEFDLERSIDAGTSIYSIDNVTLLFQPASSSGATFYFDNLLVKQQPVPAIVSTDVLINYDGAARITQNATKTNGAYTANFTNPSASGVNTSAKVARYVRNSAEQYDVLFFDAGPTGTIIEDAALFKSQTYQIQADVYTAAPVGTAVLLNLQNKAAAAGTYPAGRNSTYEARTSVQNAWQTLTFNYVTSPDGGTANVAIDELAFLFGNNSLTGDTYYVDNIRIVKRAAAPTYAAGTVFENYDATRNLTFLSGTGTYAAVVNTPSASGVNTSAKVGQYARNVTEQYDVLAFRNLLTKDGAAYKRGDKVFALDVYTAAPVGTVISWQLESSADSRPQNYPTGRHSIYQAVVKQTNAWHTLVFTFANAPDPSTPDADVDNSVFLFGPNTLTGYTFYVDNLRSLSNNGTTNAAPSVGLTSPAAGASFTAPASITISANAADADGTVTQVAFYSGSTLLGTDTSSPYSYTWTGVAAGSYSLTAVATDNQGASTTSAAVAVTVAAAPSAQAIPGKIEAESFTAQQGTQTEPTTDTGGGINVDWYETGDWLDYAVNVAAAGQYTVGFRVASANGGATLQLRNSAGTVLGSINVGNTGGWQSWQTISTTVTLPAGVQTLRLYAQASTGCNVNWLNFSSTATNVAPTVSLTSPANGATFTAPASITVSANAADSDGTVSKVDFYQGSTLLGTDTSSPYSFSCTNVAAGSYSLTARATDNAGAVTTSAAVSVTVSSTTAVNLALNKPTVTSSTENSGTPGSAAVDGNTTSTRWSSAFADPQWIYVDLGASYNVSRVKLTWEAAYGKDYLVQVSSDAATWTTIRTVTGNTTLVNDHTGLSGTGRYVRLYGTARAVINGASYGYSLYELEVYGTATGGGTGGNGLCTGTVASGDYSYEVSTTNGTVNWKFIPLGPIAGSSMALIYVKVGTGGYAGYNMTAAGSNFTFSQAQSAGAALTFYFTYRVGTTTAERNSSATPHSYTAGATCTGSRPALSTQSAAQSAPVLAFPNPANEQLTVVLPGGAASQPYTLTLTDALGRTVLEQHTQQPTTTLDLRTLRKGVYFLTVRGAAGVQTQRIVKQ</sequence>
<evidence type="ECO:0000259" key="4">
    <source>
        <dbReference type="PROSITE" id="PS50022"/>
    </source>
</evidence>
<dbReference type="PROSITE" id="PS51762">
    <property type="entry name" value="GH16_2"/>
    <property type="match status" value="1"/>
</dbReference>
<dbReference type="Pfam" id="PF19408">
    <property type="entry name" value="PKD_6"/>
    <property type="match status" value="1"/>
</dbReference>
<dbReference type="InterPro" id="IPR013783">
    <property type="entry name" value="Ig-like_fold"/>
</dbReference>
<dbReference type="GO" id="GO:0004553">
    <property type="term" value="F:hydrolase activity, hydrolyzing O-glycosyl compounds"/>
    <property type="evidence" value="ECO:0007669"/>
    <property type="project" value="InterPro"/>
</dbReference>
<evidence type="ECO:0000256" key="3">
    <source>
        <dbReference type="SAM" id="MobiDB-lite"/>
    </source>
</evidence>
<dbReference type="NCBIfam" id="TIGR04183">
    <property type="entry name" value="Por_Secre_tail"/>
    <property type="match status" value="1"/>
</dbReference>
<dbReference type="InterPro" id="IPR013320">
    <property type="entry name" value="ConA-like_dom_sf"/>
</dbReference>
<dbReference type="GO" id="GO:0005975">
    <property type="term" value="P:carbohydrate metabolic process"/>
    <property type="evidence" value="ECO:0007669"/>
    <property type="project" value="InterPro"/>
</dbReference>
<dbReference type="PANTHER" id="PTHR10963:SF55">
    <property type="entry name" value="GLYCOSIDE HYDROLASE FAMILY 16 PROTEIN"/>
    <property type="match status" value="1"/>
</dbReference>
<dbReference type="InterPro" id="IPR045829">
    <property type="entry name" value="PKD_6"/>
</dbReference>
<feature type="region of interest" description="Disordered" evidence="3">
    <location>
        <begin position="1257"/>
        <end position="1276"/>
    </location>
</feature>
<accession>A0A328BPZ0</accession>
<dbReference type="SUPFAM" id="SSF49899">
    <property type="entry name" value="Concanavalin A-like lectins/glucanases"/>
    <property type="match status" value="1"/>
</dbReference>
<feature type="compositionally biased region" description="Polar residues" evidence="3">
    <location>
        <begin position="1257"/>
        <end position="1268"/>
    </location>
</feature>
<evidence type="ECO:0000259" key="6">
    <source>
        <dbReference type="PROSITE" id="PS51762"/>
    </source>
</evidence>
<comment type="similarity">
    <text evidence="1">Belongs to the glycosyl hydrolase 16 family.</text>
</comment>
<comment type="caution">
    <text evidence="7">The sequence shown here is derived from an EMBL/GenBank/DDBJ whole genome shotgun (WGS) entry which is preliminary data.</text>
</comment>
<feature type="region of interest" description="Disordered" evidence="3">
    <location>
        <begin position="1"/>
        <end position="20"/>
    </location>
</feature>
<dbReference type="InterPro" id="IPR006584">
    <property type="entry name" value="Cellulose-bd_IV"/>
</dbReference>
<reference evidence="8" key="1">
    <citation type="submission" date="2018-05" db="EMBL/GenBank/DDBJ databases">
        <authorList>
            <person name="Nie L."/>
        </authorList>
    </citation>
    <scope>NUCLEOTIDE SEQUENCE [LARGE SCALE GENOMIC DNA]</scope>
    <source>
        <strain evidence="8">NL</strain>
    </source>
</reference>
<dbReference type="InterPro" id="IPR000421">
    <property type="entry name" value="FA58C"/>
</dbReference>
<dbReference type="GO" id="GO:0030246">
    <property type="term" value="F:carbohydrate binding"/>
    <property type="evidence" value="ECO:0007669"/>
    <property type="project" value="InterPro"/>
</dbReference>
<dbReference type="SUPFAM" id="SSF49785">
    <property type="entry name" value="Galactose-binding domain-like"/>
    <property type="match status" value="2"/>
</dbReference>
<evidence type="ECO:0000313" key="8">
    <source>
        <dbReference type="Proteomes" id="UP000248553"/>
    </source>
</evidence>
<keyword evidence="2" id="KW-0732">Signal</keyword>
<dbReference type="InterPro" id="IPR008979">
    <property type="entry name" value="Galactose-bd-like_sf"/>
</dbReference>
<dbReference type="SUPFAM" id="SSF49299">
    <property type="entry name" value="PKD domain"/>
    <property type="match status" value="2"/>
</dbReference>
<dbReference type="SMART" id="SM00606">
    <property type="entry name" value="CBD_IV"/>
    <property type="match status" value="1"/>
</dbReference>
<evidence type="ECO:0000256" key="1">
    <source>
        <dbReference type="ARBA" id="ARBA00006865"/>
    </source>
</evidence>
<dbReference type="Gene3D" id="2.60.40.10">
    <property type="entry name" value="Immunoglobulins"/>
    <property type="match status" value="2"/>
</dbReference>
<protein>
    <submittedName>
        <fullName evidence="7">Glycoside hydrolase</fullName>
    </submittedName>
</protein>
<dbReference type="Proteomes" id="UP000248553">
    <property type="component" value="Unassembled WGS sequence"/>
</dbReference>
<dbReference type="InterPro" id="IPR050546">
    <property type="entry name" value="Glycosyl_Hydrlase_16"/>
</dbReference>
<dbReference type="Pfam" id="PF00722">
    <property type="entry name" value="Glyco_hydro_16"/>
    <property type="match status" value="1"/>
</dbReference>
<dbReference type="PANTHER" id="PTHR10963">
    <property type="entry name" value="GLYCOSYL HYDROLASE-RELATED"/>
    <property type="match status" value="1"/>
</dbReference>
<dbReference type="OrthoDB" id="9776255at2"/>
<evidence type="ECO:0000256" key="2">
    <source>
        <dbReference type="ARBA" id="ARBA00022729"/>
    </source>
</evidence>
<dbReference type="InterPro" id="IPR005084">
    <property type="entry name" value="CBM6"/>
</dbReference>
<evidence type="ECO:0000259" key="5">
    <source>
        <dbReference type="PROSITE" id="PS51175"/>
    </source>
</evidence>
<organism evidence="7 8">
    <name type="scientific">Hymenobacter edaphi</name>
    <dbReference type="NCBI Taxonomy" id="2211146"/>
    <lineage>
        <taxon>Bacteria</taxon>
        <taxon>Pseudomonadati</taxon>
        <taxon>Bacteroidota</taxon>
        <taxon>Cytophagia</taxon>
        <taxon>Cytophagales</taxon>
        <taxon>Hymenobacteraceae</taxon>
        <taxon>Hymenobacter</taxon>
    </lineage>
</organism>
<dbReference type="InterPro" id="IPR026444">
    <property type="entry name" value="Secre_tail"/>
</dbReference>
<dbReference type="InterPro" id="IPR035986">
    <property type="entry name" value="PKD_dom_sf"/>
</dbReference>
<proteinExistence type="inferred from homology"/>
<name>A0A328BPZ0_9BACT</name>
<dbReference type="Pfam" id="PF03422">
    <property type="entry name" value="CBM_6"/>
    <property type="match status" value="1"/>
</dbReference>
<dbReference type="Pfam" id="PF22633">
    <property type="entry name" value="F5_F8_type_C_2"/>
    <property type="match status" value="1"/>
</dbReference>
<feature type="domain" description="GH16" evidence="6">
    <location>
        <begin position="60"/>
        <end position="312"/>
    </location>
</feature>
<keyword evidence="8" id="KW-1185">Reference proteome</keyword>
<dbReference type="Pfam" id="PF18962">
    <property type="entry name" value="Por_Secre_tail"/>
    <property type="match status" value="1"/>
</dbReference>
<feature type="domain" description="CBM6" evidence="5">
    <location>
        <begin position="1027"/>
        <end position="1148"/>
    </location>
</feature>
<evidence type="ECO:0000313" key="7">
    <source>
        <dbReference type="EMBL" id="RAK69340.1"/>
    </source>
</evidence>
<dbReference type="InterPro" id="IPR000757">
    <property type="entry name" value="Beta-glucanase-like"/>
</dbReference>
<dbReference type="CDD" id="cd08023">
    <property type="entry name" value="GH16_laminarinase_like"/>
    <property type="match status" value="1"/>
</dbReference>
<dbReference type="Gene3D" id="2.60.120.200">
    <property type="match status" value="1"/>
</dbReference>
<dbReference type="PROSITE" id="PS50022">
    <property type="entry name" value="FA58C_3"/>
    <property type="match status" value="1"/>
</dbReference>
<keyword evidence="7" id="KW-0378">Hydrolase</keyword>
<gene>
    <name evidence="7" type="ORF">DLM85_00295</name>
</gene>
<dbReference type="Pfam" id="PF17957">
    <property type="entry name" value="Big_7"/>
    <property type="match status" value="2"/>
</dbReference>
<feature type="domain" description="F5/8 type C" evidence="4">
    <location>
        <begin position="1236"/>
        <end position="1381"/>
    </location>
</feature>
<dbReference type="PROSITE" id="PS51175">
    <property type="entry name" value="CBM6"/>
    <property type="match status" value="1"/>
</dbReference>
<dbReference type="EMBL" id="QHKM01000001">
    <property type="protein sequence ID" value="RAK69340.1"/>
    <property type="molecule type" value="Genomic_DNA"/>
</dbReference>
<dbReference type="Gene3D" id="2.60.120.260">
    <property type="entry name" value="Galactose-binding domain-like"/>
    <property type="match status" value="3"/>
</dbReference>
<dbReference type="CDD" id="cd04080">
    <property type="entry name" value="CBM6_cellulase-like"/>
    <property type="match status" value="1"/>
</dbReference>